<evidence type="ECO:0000313" key="4">
    <source>
        <dbReference type="Proteomes" id="UP001190700"/>
    </source>
</evidence>
<evidence type="ECO:0000256" key="1">
    <source>
        <dbReference type="SAM" id="MobiDB-lite"/>
    </source>
</evidence>
<keyword evidence="2" id="KW-1133">Transmembrane helix</keyword>
<gene>
    <name evidence="3" type="ORF">CYMTET_5123</name>
</gene>
<proteinExistence type="predicted"/>
<feature type="transmembrane region" description="Helical" evidence="2">
    <location>
        <begin position="1176"/>
        <end position="1194"/>
    </location>
</feature>
<keyword evidence="4" id="KW-1185">Reference proteome</keyword>
<dbReference type="EMBL" id="LGRX02000883">
    <property type="protein sequence ID" value="KAK3287364.1"/>
    <property type="molecule type" value="Genomic_DNA"/>
</dbReference>
<organism evidence="3 4">
    <name type="scientific">Cymbomonas tetramitiformis</name>
    <dbReference type="NCBI Taxonomy" id="36881"/>
    <lineage>
        <taxon>Eukaryota</taxon>
        <taxon>Viridiplantae</taxon>
        <taxon>Chlorophyta</taxon>
        <taxon>Pyramimonadophyceae</taxon>
        <taxon>Pyramimonadales</taxon>
        <taxon>Pyramimonadaceae</taxon>
        <taxon>Cymbomonas</taxon>
    </lineage>
</organism>
<sequence length="1254" mass="139690">MKEEGGFLVSEEVAAFGQWSNGARETEDPSSTEYDIQRSYVLPSALAVLMLGGPLLYLLSNYFHNLERQRLLLQIIDFNTFSFLRVEGVWTFSIMHEEGDQGPGSGVSAEAKVERARRERDASRVKQRAQNRMSQMGVRNFYSHSVSFDMKFSDSEEEEEEEQDAQARGRVRDWLGPLEKDRGDTIQVPVILPEAEDDKFKVTGLMSAESHRQSSAGAEQQHPVKGIAIPTEGALTDAKLPGSFTKKEVVVVSKSVMTTKITPPSDYDGSHGSQPATEALGPINPTAAAAQSATDVYQSQELPALVCFEREDSADILTGCFGDASHIAAGPVVEAYSERYQSYDGALQLTVASKADELGVLHREQDPNFQRQWKAPFRKEDLRGRGLPLRATYTFRSDLEPCWTLNTPPRCALRPLTTLPGHSALRNTASSNRAECDAADQFPAAPLSWVSGCWHARAQLQHARTQPNRMLRQRKGYVERTVRAGGQRRDCSATVPPLHVPPSALLLRDKHEELLSDATSVVRPMITPTLLPEPLKAAQPTRQQQATALEVALAESRRGRKDPACWSLRSSKGLQALDEGLDLDITRLQIALPLQYLRSVSNRQVPSPVDQKGFADGVGGHDLNLNRFLGTALVHAFFGVHKIMGRAHMLSQLEMASKVEWRIVTERPFIWYLRVFKVMIGNLKTEGWYQRAALWNLVFLQRPDGSFTISGALAFVFKAGPPDPACKDNPERAYNPKLIEEAVPEVLRLALERGAAPPHKLGELWATLLVVAFCARLPERWIVNPEDELRNQVTLDMQAEDCVIAECNRYPHVRACITEVREQASELIVEWWAQHYDYMEREVQQVAAAKDFSPRKARGHAVYLKLRRVLRFLVRSHVLGSIYTVKATDPFSRSERILVQGTSFLLMLMVSVWLHYSRATTCCRDMRVFLGCPNTTDIRSPCLGYGYCYLLENALKVPADEVALPSELASWRFECNAFPQSTYAAQLYAVLIMAAILVPVFLVLATLFRIGAKAGVPSHWRSLHKHWNPQQMGRGKSQTASSQHRALRTLQQVFFVVYAVFFSARKLKKALASTLVRALSAVSTSAPMRRALKAISTLHSASKALRGSIGFNGRSSSLGGRNEAEDTARMVGVLDGALIKLAYICIVMIWGAVAMSLFTYSVLLQELFGADTERKIVQTWALGLMLDLFGLEMIKITGMRAAARFVARNVDLLLSGTTDYTLAYEGHLSENLKRKMRRSGSDQSDAINEELGDI</sequence>
<feature type="transmembrane region" description="Helical" evidence="2">
    <location>
        <begin position="1046"/>
        <end position="1064"/>
    </location>
</feature>
<feature type="region of interest" description="Disordered" evidence="1">
    <location>
        <begin position="1235"/>
        <end position="1254"/>
    </location>
</feature>
<keyword evidence="2" id="KW-0812">Transmembrane</keyword>
<comment type="caution">
    <text evidence="3">The sequence shown here is derived from an EMBL/GenBank/DDBJ whole genome shotgun (WGS) entry which is preliminary data.</text>
</comment>
<protein>
    <submittedName>
        <fullName evidence="3">Uncharacterized protein</fullName>
    </submittedName>
</protein>
<name>A0AAE0GZT4_9CHLO</name>
<keyword evidence="2" id="KW-0472">Membrane</keyword>
<dbReference type="Proteomes" id="UP001190700">
    <property type="component" value="Unassembled WGS sequence"/>
</dbReference>
<feature type="transmembrane region" description="Helical" evidence="2">
    <location>
        <begin position="987"/>
        <end position="1010"/>
    </location>
</feature>
<accession>A0AAE0GZT4</accession>
<reference evidence="3 4" key="1">
    <citation type="journal article" date="2015" name="Genome Biol. Evol.">
        <title>Comparative Genomics of a Bacterivorous Green Alga Reveals Evolutionary Causalities and Consequences of Phago-Mixotrophic Mode of Nutrition.</title>
        <authorList>
            <person name="Burns J.A."/>
            <person name="Paasch A."/>
            <person name="Narechania A."/>
            <person name="Kim E."/>
        </authorList>
    </citation>
    <scope>NUCLEOTIDE SEQUENCE [LARGE SCALE GENOMIC DNA]</scope>
    <source>
        <strain evidence="3 4">PLY_AMNH</strain>
    </source>
</reference>
<feature type="transmembrane region" description="Helical" evidence="2">
    <location>
        <begin position="1141"/>
        <end position="1164"/>
    </location>
</feature>
<evidence type="ECO:0000313" key="3">
    <source>
        <dbReference type="EMBL" id="KAK3287364.1"/>
    </source>
</evidence>
<dbReference type="AlphaFoldDB" id="A0AAE0GZT4"/>
<feature type="transmembrane region" description="Helical" evidence="2">
    <location>
        <begin position="897"/>
        <end position="916"/>
    </location>
</feature>
<evidence type="ECO:0000256" key="2">
    <source>
        <dbReference type="SAM" id="Phobius"/>
    </source>
</evidence>